<evidence type="ECO:0008006" key="5">
    <source>
        <dbReference type="Google" id="ProtNLM"/>
    </source>
</evidence>
<sequence length="285" mass="31632">MAERFKALDSSGSLTCTWKREDDRCDRYIDHGLQCRLPRPARVSSIEVKGEAESTRASTSETDRHHLLSFSSAIRVAGTIRQKWPEKCERCIEKGFDCTRPRSKKDYEEHDAQQGRAPASRSADTAGNQPQQQQRQASHHHTKGMLMPIDPAEDSDHADNGEEQPDILISGGRPPPPAKRQRTDNGDQGRAGAGAVIAAAMATAAASNATAGGGGGGSAENNLHKTIHTMEEEFQEVLRAEQKRHSAEIRAIKDKYEQELAQQRERYERRIDNLIKIMKSIGRVD</sequence>
<organism evidence="3 4">
    <name type="scientific">Apiospora phragmitis</name>
    <dbReference type="NCBI Taxonomy" id="2905665"/>
    <lineage>
        <taxon>Eukaryota</taxon>
        <taxon>Fungi</taxon>
        <taxon>Dikarya</taxon>
        <taxon>Ascomycota</taxon>
        <taxon>Pezizomycotina</taxon>
        <taxon>Sordariomycetes</taxon>
        <taxon>Xylariomycetidae</taxon>
        <taxon>Amphisphaeriales</taxon>
        <taxon>Apiosporaceae</taxon>
        <taxon>Apiospora</taxon>
    </lineage>
</organism>
<keyword evidence="1" id="KW-0175">Coiled coil</keyword>
<keyword evidence="4" id="KW-1185">Reference proteome</keyword>
<evidence type="ECO:0000313" key="4">
    <source>
        <dbReference type="Proteomes" id="UP001480595"/>
    </source>
</evidence>
<comment type="caution">
    <text evidence="3">The sequence shown here is derived from an EMBL/GenBank/DDBJ whole genome shotgun (WGS) entry which is preliminary data.</text>
</comment>
<gene>
    <name evidence="3" type="ORF">PG994_003941</name>
</gene>
<dbReference type="GeneID" id="92088413"/>
<proteinExistence type="predicted"/>
<name>A0ABR1W3C6_9PEZI</name>
<dbReference type="EMBL" id="JAQQWL010000004">
    <property type="protein sequence ID" value="KAK8076669.1"/>
    <property type="molecule type" value="Genomic_DNA"/>
</dbReference>
<feature type="compositionally biased region" description="Basic and acidic residues" evidence="2">
    <location>
        <begin position="99"/>
        <end position="113"/>
    </location>
</feature>
<protein>
    <recommendedName>
        <fullName evidence="5">Zn(2)-C6 fungal-type domain-containing protein</fullName>
    </recommendedName>
</protein>
<evidence type="ECO:0000256" key="1">
    <source>
        <dbReference type="SAM" id="Coils"/>
    </source>
</evidence>
<evidence type="ECO:0000313" key="3">
    <source>
        <dbReference type="EMBL" id="KAK8076669.1"/>
    </source>
</evidence>
<feature type="region of interest" description="Disordered" evidence="2">
    <location>
        <begin position="99"/>
        <end position="190"/>
    </location>
</feature>
<dbReference type="Proteomes" id="UP001480595">
    <property type="component" value="Unassembled WGS sequence"/>
</dbReference>
<accession>A0ABR1W3C6</accession>
<dbReference type="RefSeq" id="XP_066719628.1">
    <property type="nucleotide sequence ID" value="XM_066855350.1"/>
</dbReference>
<reference evidence="3 4" key="1">
    <citation type="submission" date="2023-01" db="EMBL/GenBank/DDBJ databases">
        <title>Analysis of 21 Apiospora genomes using comparative genomics revels a genus with tremendous synthesis potential of carbohydrate active enzymes and secondary metabolites.</title>
        <authorList>
            <person name="Sorensen T."/>
        </authorList>
    </citation>
    <scope>NUCLEOTIDE SEQUENCE [LARGE SCALE GENOMIC DNA]</scope>
    <source>
        <strain evidence="3 4">CBS 135458</strain>
    </source>
</reference>
<evidence type="ECO:0000256" key="2">
    <source>
        <dbReference type="SAM" id="MobiDB-lite"/>
    </source>
</evidence>
<feature type="coiled-coil region" evidence="1">
    <location>
        <begin position="230"/>
        <end position="277"/>
    </location>
</feature>